<evidence type="ECO:0000259" key="4">
    <source>
        <dbReference type="PROSITE" id="PS50102"/>
    </source>
</evidence>
<dbReference type="InterPro" id="IPR000504">
    <property type="entry name" value="RRM_dom"/>
</dbReference>
<feature type="region of interest" description="Disordered" evidence="3">
    <location>
        <begin position="165"/>
        <end position="229"/>
    </location>
</feature>
<name>A0A3A3A690_9EURO</name>
<gene>
    <name evidence="5" type="ORF">PHISCL_02825</name>
</gene>
<evidence type="ECO:0000256" key="1">
    <source>
        <dbReference type="ARBA" id="ARBA00022884"/>
    </source>
</evidence>
<dbReference type="FunFam" id="3.30.70.330:FF:000376">
    <property type="entry name" value="Putative RNA binding protein"/>
    <property type="match status" value="1"/>
</dbReference>
<dbReference type="AlphaFoldDB" id="A0A3A3A690"/>
<feature type="compositionally biased region" description="Basic and acidic residues" evidence="3">
    <location>
        <begin position="8"/>
        <end position="23"/>
    </location>
</feature>
<dbReference type="SUPFAM" id="SSF54928">
    <property type="entry name" value="RNA-binding domain, RBD"/>
    <property type="match status" value="1"/>
</dbReference>
<dbReference type="PANTHER" id="PTHR23236">
    <property type="entry name" value="EUKARYOTIC TRANSLATION INITIATION FACTOR 4B/4H"/>
    <property type="match status" value="1"/>
</dbReference>
<dbReference type="Gene3D" id="3.30.70.330">
    <property type="match status" value="1"/>
</dbReference>
<sequence>MEANSGDNEGKPSEEGNEGDAKDVASLNFVDSEPMKLDEPDTKEAEKKEKKEKKKAKKEKQGTTKGETNDLNNSHQGEPTSKPQEELATGNLPFTANVDSVSKHFAKNPPSEIRIATERNHPEKCRGFGFVEFENFDRMKSCLKLYHHSSFDDGKSPVRRINVELTAGGGGKSKNRKAKIEAKNERLEGQRKRAVEQLQQEKAKKAEIKEKGGKDDFAGVHPSRLSRMA</sequence>
<dbReference type="InterPro" id="IPR012677">
    <property type="entry name" value="Nucleotide-bd_a/b_plait_sf"/>
</dbReference>
<evidence type="ECO:0000313" key="5">
    <source>
        <dbReference type="EMBL" id="RJE24871.1"/>
    </source>
</evidence>
<dbReference type="GO" id="GO:0019843">
    <property type="term" value="F:rRNA binding"/>
    <property type="evidence" value="ECO:0007669"/>
    <property type="project" value="TreeGrafter"/>
</dbReference>
<accession>A0A3A3A690</accession>
<dbReference type="GO" id="GO:0005730">
    <property type="term" value="C:nucleolus"/>
    <property type="evidence" value="ECO:0007669"/>
    <property type="project" value="TreeGrafter"/>
</dbReference>
<proteinExistence type="predicted"/>
<evidence type="ECO:0000313" key="6">
    <source>
        <dbReference type="Proteomes" id="UP000266188"/>
    </source>
</evidence>
<feature type="region of interest" description="Disordered" evidence="3">
    <location>
        <begin position="1"/>
        <end position="91"/>
    </location>
</feature>
<protein>
    <submittedName>
        <fullName evidence="5">RNA binding protein</fullName>
    </submittedName>
</protein>
<feature type="compositionally biased region" description="Polar residues" evidence="3">
    <location>
        <begin position="63"/>
        <end position="82"/>
    </location>
</feature>
<evidence type="ECO:0000256" key="2">
    <source>
        <dbReference type="PROSITE-ProRule" id="PRU00176"/>
    </source>
</evidence>
<dbReference type="STRING" id="2070753.A0A3A3A690"/>
<dbReference type="Pfam" id="PF00076">
    <property type="entry name" value="RRM_1"/>
    <property type="match status" value="1"/>
</dbReference>
<dbReference type="GO" id="GO:0042274">
    <property type="term" value="P:ribosomal small subunit biogenesis"/>
    <property type="evidence" value="ECO:0007669"/>
    <property type="project" value="TreeGrafter"/>
</dbReference>
<dbReference type="OrthoDB" id="167718at2759"/>
<dbReference type="PROSITE" id="PS50102">
    <property type="entry name" value="RRM"/>
    <property type="match status" value="1"/>
</dbReference>
<keyword evidence="1 2" id="KW-0694">RNA-binding</keyword>
<dbReference type="EMBL" id="MVGC01000066">
    <property type="protein sequence ID" value="RJE24871.1"/>
    <property type="molecule type" value="Genomic_DNA"/>
</dbReference>
<evidence type="ECO:0000256" key="3">
    <source>
        <dbReference type="SAM" id="MobiDB-lite"/>
    </source>
</evidence>
<organism evidence="5 6">
    <name type="scientific">Aspergillus sclerotialis</name>
    <dbReference type="NCBI Taxonomy" id="2070753"/>
    <lineage>
        <taxon>Eukaryota</taxon>
        <taxon>Fungi</taxon>
        <taxon>Dikarya</taxon>
        <taxon>Ascomycota</taxon>
        <taxon>Pezizomycotina</taxon>
        <taxon>Eurotiomycetes</taxon>
        <taxon>Eurotiomycetidae</taxon>
        <taxon>Eurotiales</taxon>
        <taxon>Aspergillaceae</taxon>
        <taxon>Aspergillus</taxon>
        <taxon>Aspergillus subgen. Polypaecilum</taxon>
    </lineage>
</organism>
<keyword evidence="6" id="KW-1185">Reference proteome</keyword>
<dbReference type="Proteomes" id="UP000266188">
    <property type="component" value="Unassembled WGS sequence"/>
</dbReference>
<dbReference type="SMART" id="SM00360">
    <property type="entry name" value="RRM"/>
    <property type="match status" value="1"/>
</dbReference>
<dbReference type="PANTHER" id="PTHR23236:SF51">
    <property type="entry name" value="NUCLEOLAR PROTEIN 6"/>
    <property type="match status" value="1"/>
</dbReference>
<feature type="compositionally biased region" description="Basic and acidic residues" evidence="3">
    <location>
        <begin position="33"/>
        <end position="49"/>
    </location>
</feature>
<reference evidence="6" key="1">
    <citation type="submission" date="2017-02" db="EMBL/GenBank/DDBJ databases">
        <authorList>
            <person name="Tafer H."/>
            <person name="Lopandic K."/>
        </authorList>
    </citation>
    <scope>NUCLEOTIDE SEQUENCE [LARGE SCALE GENOMIC DNA]</scope>
    <source>
        <strain evidence="6">CBS 366.77</strain>
    </source>
</reference>
<comment type="caution">
    <text evidence="5">The sequence shown here is derived from an EMBL/GenBank/DDBJ whole genome shotgun (WGS) entry which is preliminary data.</text>
</comment>
<feature type="compositionally biased region" description="Basic and acidic residues" evidence="3">
    <location>
        <begin position="178"/>
        <end position="218"/>
    </location>
</feature>
<dbReference type="InterPro" id="IPR035979">
    <property type="entry name" value="RBD_domain_sf"/>
</dbReference>
<feature type="domain" description="RRM" evidence="4">
    <location>
        <begin position="85"/>
        <end position="168"/>
    </location>
</feature>